<dbReference type="PROSITE" id="PS50893">
    <property type="entry name" value="ABC_TRANSPORTER_2"/>
    <property type="match status" value="1"/>
</dbReference>
<protein>
    <submittedName>
        <fullName evidence="7">Branched-chain amino acid transport atp-binding protein livf</fullName>
    </submittedName>
</protein>
<dbReference type="InterPro" id="IPR030660">
    <property type="entry name" value="ABC_branched_ATPase_LivF/BraG"/>
</dbReference>
<keyword evidence="5" id="KW-0029">Amino-acid transport</keyword>
<dbReference type="SUPFAM" id="SSF52540">
    <property type="entry name" value="P-loop containing nucleoside triphosphate hydrolases"/>
    <property type="match status" value="1"/>
</dbReference>
<reference evidence="7" key="1">
    <citation type="journal article" date="2015" name="Proc. Natl. Acad. Sci. U.S.A.">
        <title>Networks of energetic and metabolic interactions define dynamics in microbial communities.</title>
        <authorList>
            <person name="Embree M."/>
            <person name="Liu J.K."/>
            <person name="Al-Bassam M.M."/>
            <person name="Zengler K."/>
        </authorList>
    </citation>
    <scope>NUCLEOTIDE SEQUENCE</scope>
</reference>
<dbReference type="InterPro" id="IPR003439">
    <property type="entry name" value="ABC_transporter-like_ATP-bd"/>
</dbReference>
<dbReference type="GO" id="GO:0016887">
    <property type="term" value="F:ATP hydrolysis activity"/>
    <property type="evidence" value="ECO:0007669"/>
    <property type="project" value="InterPro"/>
</dbReference>
<dbReference type="SMART" id="SM00382">
    <property type="entry name" value="AAA"/>
    <property type="match status" value="1"/>
</dbReference>
<dbReference type="InterPro" id="IPR003593">
    <property type="entry name" value="AAA+_ATPase"/>
</dbReference>
<evidence type="ECO:0000256" key="1">
    <source>
        <dbReference type="ARBA" id="ARBA00005417"/>
    </source>
</evidence>
<gene>
    <name evidence="7" type="ORF">ASZ90_018232</name>
</gene>
<name>A0A0W8E7B3_9ZZZZ</name>
<evidence type="ECO:0000256" key="5">
    <source>
        <dbReference type="ARBA" id="ARBA00022970"/>
    </source>
</evidence>
<dbReference type="Pfam" id="PF00005">
    <property type="entry name" value="ABC_tran"/>
    <property type="match status" value="1"/>
</dbReference>
<dbReference type="PIRSF" id="PIRSF039137">
    <property type="entry name" value="ABC_branched_ATPase"/>
    <property type="match status" value="1"/>
</dbReference>
<evidence type="ECO:0000313" key="7">
    <source>
        <dbReference type="EMBL" id="KUG04361.1"/>
    </source>
</evidence>
<dbReference type="InterPro" id="IPR017871">
    <property type="entry name" value="ABC_transporter-like_CS"/>
</dbReference>
<dbReference type="PANTHER" id="PTHR43820:SF4">
    <property type="entry name" value="HIGH-AFFINITY BRANCHED-CHAIN AMINO ACID TRANSPORT ATP-BINDING PROTEIN LIVF"/>
    <property type="match status" value="1"/>
</dbReference>
<evidence type="ECO:0000259" key="6">
    <source>
        <dbReference type="PROSITE" id="PS50893"/>
    </source>
</evidence>
<dbReference type="EMBL" id="LNQE01001851">
    <property type="protein sequence ID" value="KUG04361.1"/>
    <property type="molecule type" value="Genomic_DNA"/>
</dbReference>
<dbReference type="InterPro" id="IPR052156">
    <property type="entry name" value="BCAA_Transport_ATP-bd_LivF"/>
</dbReference>
<sequence length="234" mass="25829">MLKVNEIDVYYGAIHALKKVSIEVQQGSIVTLIGANGAGKTSTLKSISGLLKPRAGSIEFEQQDISRKTPEKIVEMGISQVPEGRRVFPNMTVLENLEMGAYLRKDKKEIEKDLDSVFMRFPRLQERRKQLAGTLSGGEQQMLAIGRALMAKPRLLLMDEPSMGLAPLLVKEIFEIIKDINQKGTTILLIEQNANMALSIADQAYVIETGEIVLKGTASELLRSDEVKKAYLGG</sequence>
<proteinExistence type="inferred from homology"/>
<dbReference type="GO" id="GO:0005524">
    <property type="term" value="F:ATP binding"/>
    <property type="evidence" value="ECO:0007669"/>
    <property type="project" value="UniProtKB-KW"/>
</dbReference>
<dbReference type="GO" id="GO:0015658">
    <property type="term" value="F:branched-chain amino acid transmembrane transporter activity"/>
    <property type="evidence" value="ECO:0007669"/>
    <property type="project" value="InterPro"/>
</dbReference>
<dbReference type="PROSITE" id="PS00211">
    <property type="entry name" value="ABC_TRANSPORTER_1"/>
    <property type="match status" value="1"/>
</dbReference>
<dbReference type="AlphaFoldDB" id="A0A0W8E7B3"/>
<comment type="caution">
    <text evidence="7">The sequence shown here is derived from an EMBL/GenBank/DDBJ whole genome shotgun (WGS) entry which is preliminary data.</text>
</comment>
<comment type="similarity">
    <text evidence="1">Belongs to the ABC transporter superfamily.</text>
</comment>
<evidence type="ECO:0000256" key="3">
    <source>
        <dbReference type="ARBA" id="ARBA00022741"/>
    </source>
</evidence>
<accession>A0A0W8E7B3</accession>
<organism evidence="7">
    <name type="scientific">hydrocarbon metagenome</name>
    <dbReference type="NCBI Taxonomy" id="938273"/>
    <lineage>
        <taxon>unclassified sequences</taxon>
        <taxon>metagenomes</taxon>
        <taxon>ecological metagenomes</taxon>
    </lineage>
</organism>
<keyword evidence="3" id="KW-0547">Nucleotide-binding</keyword>
<dbReference type="Gene3D" id="3.40.50.300">
    <property type="entry name" value="P-loop containing nucleotide triphosphate hydrolases"/>
    <property type="match status" value="1"/>
</dbReference>
<dbReference type="CDD" id="cd03224">
    <property type="entry name" value="ABC_TM1139_LivF_branched"/>
    <property type="match status" value="1"/>
</dbReference>
<dbReference type="InterPro" id="IPR027417">
    <property type="entry name" value="P-loop_NTPase"/>
</dbReference>
<feature type="domain" description="ABC transporter" evidence="6">
    <location>
        <begin position="2"/>
        <end position="234"/>
    </location>
</feature>
<evidence type="ECO:0000256" key="4">
    <source>
        <dbReference type="ARBA" id="ARBA00022840"/>
    </source>
</evidence>
<keyword evidence="4 7" id="KW-0067">ATP-binding</keyword>
<evidence type="ECO:0000256" key="2">
    <source>
        <dbReference type="ARBA" id="ARBA00022448"/>
    </source>
</evidence>
<dbReference type="PANTHER" id="PTHR43820">
    <property type="entry name" value="HIGH-AFFINITY BRANCHED-CHAIN AMINO ACID TRANSPORT ATP-BINDING PROTEIN LIVF"/>
    <property type="match status" value="1"/>
</dbReference>
<keyword evidence="2" id="KW-0813">Transport</keyword>
<dbReference type="GO" id="GO:0015807">
    <property type="term" value="P:L-amino acid transport"/>
    <property type="evidence" value="ECO:0007669"/>
    <property type="project" value="TreeGrafter"/>
</dbReference>